<evidence type="ECO:0000256" key="9">
    <source>
        <dbReference type="ARBA" id="ARBA00047783"/>
    </source>
</evidence>
<reference evidence="13 14" key="1">
    <citation type="submission" date="2011-07" db="EMBL/GenBank/DDBJ databases">
        <authorList>
            <person name="Coyne R."/>
            <person name="Brami D."/>
            <person name="Johnson J."/>
            <person name="Hostetler J."/>
            <person name="Hannick L."/>
            <person name="Clark T."/>
            <person name="Cassidy-Hanley D."/>
            <person name="Inman J."/>
        </authorList>
    </citation>
    <scope>NUCLEOTIDE SEQUENCE [LARGE SCALE GENOMIC DNA]</scope>
    <source>
        <strain evidence="13 14">G5</strain>
    </source>
</reference>
<evidence type="ECO:0000256" key="2">
    <source>
        <dbReference type="ARBA" id="ARBA00022490"/>
    </source>
</evidence>
<evidence type="ECO:0000313" key="14">
    <source>
        <dbReference type="Proteomes" id="UP000008983"/>
    </source>
</evidence>
<evidence type="ECO:0000256" key="3">
    <source>
        <dbReference type="ARBA" id="ARBA00022603"/>
    </source>
</evidence>
<dbReference type="EMBL" id="GL984405">
    <property type="protein sequence ID" value="EGR26893.1"/>
    <property type="molecule type" value="Genomic_DNA"/>
</dbReference>
<proteinExistence type="inferred from homology"/>
<dbReference type="InterPro" id="IPR025792">
    <property type="entry name" value="tRNA_Gua_MeTrfase_euk"/>
</dbReference>
<dbReference type="GO" id="GO:0052906">
    <property type="term" value="F:tRNA (guanine(37)-N1)-methyltransferase activity"/>
    <property type="evidence" value="ECO:0007669"/>
    <property type="project" value="UniProtKB-UniRule"/>
</dbReference>
<dbReference type="Gene3D" id="3.30.300.110">
    <property type="entry name" value="Met-10+ protein-like domains"/>
    <property type="match status" value="1"/>
</dbReference>
<dbReference type="InterPro" id="IPR056743">
    <property type="entry name" value="TRM5-TYW2-like_MTfase"/>
</dbReference>
<dbReference type="Pfam" id="PF25133">
    <property type="entry name" value="TYW2_N_2"/>
    <property type="match status" value="1"/>
</dbReference>
<feature type="binding site" evidence="10">
    <location>
        <position position="305"/>
    </location>
    <ligand>
        <name>S-adenosyl-L-methionine</name>
        <dbReference type="ChEBI" id="CHEBI:59789"/>
    </ligand>
</feature>
<evidence type="ECO:0000256" key="6">
    <source>
        <dbReference type="ARBA" id="ARBA00022694"/>
    </source>
</evidence>
<evidence type="ECO:0000256" key="7">
    <source>
        <dbReference type="ARBA" id="ARBA00023128"/>
    </source>
</evidence>
<feature type="transmembrane region" description="Helical" evidence="11">
    <location>
        <begin position="471"/>
        <end position="488"/>
    </location>
</feature>
<comment type="similarity">
    <text evidence="10">Belongs to the TRM5 / TYW2 family.</text>
</comment>
<keyword evidence="11" id="KW-0472">Membrane</keyword>
<evidence type="ECO:0000256" key="5">
    <source>
        <dbReference type="ARBA" id="ARBA00022691"/>
    </source>
</evidence>
<dbReference type="GO" id="GO:0070901">
    <property type="term" value="P:mitochondrial tRNA methylation"/>
    <property type="evidence" value="ECO:0007669"/>
    <property type="project" value="UniProtKB-ARBA"/>
</dbReference>
<dbReference type="PANTHER" id="PTHR23245">
    <property type="entry name" value="TRNA METHYLTRANSFERASE"/>
    <property type="match status" value="1"/>
</dbReference>
<comment type="function">
    <text evidence="10">Specifically methylates the N1 position of guanosine-37 in various cytoplasmic and mitochondrial tRNAs. Methylation is not dependent on the nature of the nucleoside 5' of the target nucleoside. This is the first step in the biosynthesis of wybutosine (yW), a modified base adjacent to the anticodon of tRNAs and required for accurate decoding.</text>
</comment>
<feature type="domain" description="SAM-dependent methyltransferase TRM5/TYW2-type" evidence="12">
    <location>
        <begin position="121"/>
        <end position="395"/>
    </location>
</feature>
<dbReference type="PANTHER" id="PTHR23245:SF43">
    <property type="entry name" value="TRNA (GUANINE(37)-N1)-METHYLTRANSFERASE 2"/>
    <property type="match status" value="1"/>
</dbReference>
<dbReference type="GO" id="GO:0016491">
    <property type="term" value="F:oxidoreductase activity"/>
    <property type="evidence" value="ECO:0007669"/>
    <property type="project" value="UniProtKB-KW"/>
</dbReference>
<accession>G0R6L3</accession>
<dbReference type="InParanoid" id="G0R6L3"/>
<evidence type="ECO:0000256" key="1">
    <source>
        <dbReference type="ARBA" id="ARBA00009775"/>
    </source>
</evidence>
<keyword evidence="11" id="KW-1133">Transmembrane helix</keyword>
<evidence type="ECO:0000256" key="4">
    <source>
        <dbReference type="ARBA" id="ARBA00022679"/>
    </source>
</evidence>
<dbReference type="GeneID" id="14902948"/>
<gene>
    <name evidence="13" type="ORF">IMG5_205730</name>
</gene>
<feature type="binding site" evidence="10">
    <location>
        <begin position="276"/>
        <end position="277"/>
    </location>
    <ligand>
        <name>S-adenosyl-L-methionine</name>
        <dbReference type="ChEBI" id="CHEBI:59789"/>
    </ligand>
</feature>
<comment type="subunit">
    <text evidence="10">Monomer.</text>
</comment>
<keyword evidence="11" id="KW-0812">Transmembrane</keyword>
<evidence type="ECO:0000256" key="10">
    <source>
        <dbReference type="HAMAP-Rule" id="MF_03152"/>
    </source>
</evidence>
<protein>
    <recommendedName>
        <fullName evidence="10">tRNA (guanine(37)-N1)-methyltransferase</fullName>
        <ecNumber evidence="10">2.1.1.228</ecNumber>
    </recommendedName>
    <alternativeName>
        <fullName evidence="10">M1G-methyltransferase</fullName>
    </alternativeName>
    <alternativeName>
        <fullName evidence="10">tRNA [GM37] methyltransferase</fullName>
    </alternativeName>
    <alternativeName>
        <fullName evidence="10">tRNA methyltransferase 5 homolog</fullName>
    </alternativeName>
</protein>
<dbReference type="OrthoDB" id="408788at2759"/>
<sequence>MYTKDKFIKEDFSENIKVCCLKVKTKQIYEINQKLKSYLFQRQSFKRVLPLNNEHKLICLDQNLKLEKKEIDWPKNLLDFLSENSDIEILEKELTLKFDDFTINEILEKIIPLEFGIPSGFETIGHIAHFNLKPNQFPYKYLIGQVLIEKIKSIKTVVNKLEKLHNIYRTPELEILAGNPNLETKVNEGKCIFTLNFEKVYWCSRLITERDRVLQNFKPNQTILDLFCGVGPLAIRAAKIGCNVICNDLNPFCYDYLLINRKNNHVEDRTLCFNNDARKIVDLLLGKEKLKYPEQFWHFDHIYMNLPVLNIEFFDVFKGLLIKGDKNIWNENNLPFIHATGFVNETEGEDCLNLVEKRIQKKLRFFKKENIQHFNVIKNVTASKLMFCISFQLSIEDAKDQPDENYIYMQPEREDESLPLKVSNFGDIIKKKLNCKIELNNYKCIINIFFLNSFLIYQIVLLYVYFNTKILILYFSLLIVYNFFYYFQCN</sequence>
<keyword evidence="2 10" id="KW-0963">Cytoplasm</keyword>
<feature type="transmembrane region" description="Helical" evidence="11">
    <location>
        <begin position="445"/>
        <end position="464"/>
    </location>
</feature>
<dbReference type="GO" id="GO:0005634">
    <property type="term" value="C:nucleus"/>
    <property type="evidence" value="ECO:0007669"/>
    <property type="project" value="UniProtKB-SubCell"/>
</dbReference>
<keyword evidence="13" id="KW-0560">Oxidoreductase</keyword>
<dbReference type="SUPFAM" id="SSF53335">
    <property type="entry name" value="S-adenosyl-L-methionine-dependent methyltransferases"/>
    <property type="match status" value="1"/>
</dbReference>
<dbReference type="GO" id="GO:0005759">
    <property type="term" value="C:mitochondrial matrix"/>
    <property type="evidence" value="ECO:0007669"/>
    <property type="project" value="UniProtKB-SubCell"/>
</dbReference>
<dbReference type="EC" id="2.1.1.228" evidence="10"/>
<comment type="catalytic activity">
    <reaction evidence="9 10">
        <text>guanosine(37) in tRNA + S-adenosyl-L-methionine = N(1)-methylguanosine(37) in tRNA + S-adenosyl-L-homocysteine + H(+)</text>
        <dbReference type="Rhea" id="RHEA:36899"/>
        <dbReference type="Rhea" id="RHEA-COMP:10145"/>
        <dbReference type="Rhea" id="RHEA-COMP:10147"/>
        <dbReference type="ChEBI" id="CHEBI:15378"/>
        <dbReference type="ChEBI" id="CHEBI:57856"/>
        <dbReference type="ChEBI" id="CHEBI:59789"/>
        <dbReference type="ChEBI" id="CHEBI:73542"/>
        <dbReference type="ChEBI" id="CHEBI:74269"/>
        <dbReference type="EC" id="2.1.1.228"/>
    </reaction>
</comment>
<evidence type="ECO:0000256" key="8">
    <source>
        <dbReference type="ARBA" id="ARBA00023242"/>
    </source>
</evidence>
<keyword evidence="6 10" id="KW-0819">tRNA processing</keyword>
<feature type="binding site" evidence="10">
    <location>
        <position position="210"/>
    </location>
    <ligand>
        <name>S-adenosyl-L-methionine</name>
        <dbReference type="ChEBI" id="CHEBI:59789"/>
    </ligand>
</feature>
<feature type="binding site" evidence="10">
    <location>
        <begin position="248"/>
        <end position="249"/>
    </location>
    <ligand>
        <name>S-adenosyl-L-methionine</name>
        <dbReference type="ChEBI" id="CHEBI:59789"/>
    </ligand>
</feature>
<keyword evidence="14" id="KW-1185">Reference proteome</keyword>
<dbReference type="eggNOG" id="KOG2078">
    <property type="taxonomic scope" value="Eukaryota"/>
</dbReference>
<dbReference type="FunFam" id="3.30.300.110:FF:000001">
    <property type="entry name" value="tRNA (guanine(37)-N1)-methyltransferase"/>
    <property type="match status" value="1"/>
</dbReference>
<evidence type="ECO:0000313" key="13">
    <source>
        <dbReference type="EMBL" id="EGR26893.1"/>
    </source>
</evidence>
<dbReference type="GO" id="GO:0002939">
    <property type="term" value="P:tRNA N1-guanine methylation"/>
    <property type="evidence" value="ECO:0007669"/>
    <property type="project" value="TreeGrafter"/>
</dbReference>
<keyword evidence="4 10" id="KW-0808">Transferase</keyword>
<dbReference type="STRING" id="857967.G0R6L3"/>
<dbReference type="InterPro" id="IPR030382">
    <property type="entry name" value="MeTrfase_TRM5/TYW2"/>
</dbReference>
<keyword evidence="5 10" id="KW-0949">S-adenosyl-L-methionine</keyword>
<dbReference type="Pfam" id="PF02475">
    <property type="entry name" value="TRM5-TYW2_MTfase"/>
    <property type="match status" value="1"/>
</dbReference>
<comment type="subcellular location">
    <subcellularLocation>
        <location evidence="10">Mitochondrion matrix</location>
    </subcellularLocation>
    <subcellularLocation>
        <location evidence="10">Nucleus</location>
    </subcellularLocation>
    <subcellularLocation>
        <location evidence="10">Cytoplasm</location>
    </subcellularLocation>
    <text evidence="10">Predominantly in the mitochondria and in the nucleus.</text>
</comment>
<evidence type="ECO:0000256" key="11">
    <source>
        <dbReference type="SAM" id="Phobius"/>
    </source>
</evidence>
<evidence type="ECO:0000259" key="12">
    <source>
        <dbReference type="PROSITE" id="PS51684"/>
    </source>
</evidence>
<keyword evidence="8 10" id="KW-0539">Nucleus</keyword>
<dbReference type="Gene3D" id="3.40.50.150">
    <property type="entry name" value="Vaccinia Virus protein VP39"/>
    <property type="match status" value="1"/>
</dbReference>
<organism evidence="13 14">
    <name type="scientific">Ichthyophthirius multifiliis</name>
    <name type="common">White spot disease agent</name>
    <name type="synonym">Ich</name>
    <dbReference type="NCBI Taxonomy" id="5932"/>
    <lineage>
        <taxon>Eukaryota</taxon>
        <taxon>Sar</taxon>
        <taxon>Alveolata</taxon>
        <taxon>Ciliophora</taxon>
        <taxon>Intramacronucleata</taxon>
        <taxon>Oligohymenophorea</taxon>
        <taxon>Hymenostomatida</taxon>
        <taxon>Ophryoglenina</taxon>
        <taxon>Ichthyophthirius</taxon>
    </lineage>
</organism>
<dbReference type="HAMAP" id="MF_03152">
    <property type="entry name" value="TRM5"/>
    <property type="match status" value="1"/>
</dbReference>
<dbReference type="CDD" id="cd02440">
    <property type="entry name" value="AdoMet_MTases"/>
    <property type="match status" value="1"/>
</dbReference>
<dbReference type="RefSeq" id="XP_004023777.1">
    <property type="nucleotide sequence ID" value="XM_004023728.1"/>
</dbReference>
<dbReference type="AlphaFoldDB" id="G0R6L3"/>
<keyword evidence="7 10" id="KW-0496">Mitochondrion</keyword>
<comment type="similarity">
    <text evidence="1">Belongs to the class I-like SAM-binding methyltransferase superfamily. TRM5/TYW2 family.</text>
</comment>
<dbReference type="OMA" id="VGSHSQF"/>
<dbReference type="PROSITE" id="PS51684">
    <property type="entry name" value="SAM_MT_TRM5_TYW2"/>
    <property type="match status" value="1"/>
</dbReference>
<keyword evidence="3 10" id="KW-0489">Methyltransferase</keyword>
<dbReference type="InterPro" id="IPR029063">
    <property type="entry name" value="SAM-dependent_MTases_sf"/>
</dbReference>
<dbReference type="InterPro" id="IPR056744">
    <property type="entry name" value="TRM5/TYW2-like_N"/>
</dbReference>
<dbReference type="Proteomes" id="UP000008983">
    <property type="component" value="Unassembled WGS sequence"/>
</dbReference>
<name>G0R6L3_ICHMU</name>